<gene>
    <name evidence="1" type="ORF">IAB28_08755</name>
</gene>
<dbReference type="Proteomes" id="UP000824250">
    <property type="component" value="Unassembled WGS sequence"/>
</dbReference>
<comment type="caution">
    <text evidence="1">The sequence shown here is derived from an EMBL/GenBank/DDBJ whole genome shotgun (WGS) entry which is preliminary data.</text>
</comment>
<accession>A0A9D1A5L2</accession>
<evidence type="ECO:0000313" key="2">
    <source>
        <dbReference type="Proteomes" id="UP000824250"/>
    </source>
</evidence>
<dbReference type="EMBL" id="DVGC01000050">
    <property type="protein sequence ID" value="HIR06037.1"/>
    <property type="molecule type" value="Genomic_DNA"/>
</dbReference>
<sequence>MTAWRIEELKAFTEGLFLGSLFDGFLVREVSVVTYNSFSIDGRVRRGYYSEEEMEQRGIGEFSSWNMLKTFCFSLIKGKRLPESFRIVFLLPPEQMKAFVSAHGPGISPEQVQGLYLNVQYEKHEMTCVTGLSMNLFTMDRTLEQEWDNAVGKFLQKNGIAAAEI</sequence>
<proteinExistence type="predicted"/>
<organism evidence="1 2">
    <name type="scientific">Candidatus Copromonas faecavium</name>
    <name type="common">nom. illeg.</name>
    <dbReference type="NCBI Taxonomy" id="2840740"/>
    <lineage>
        <taxon>Bacteria</taxon>
        <taxon>Bacillati</taxon>
        <taxon>Bacillota</taxon>
        <taxon>Clostridia</taxon>
        <taxon>Lachnospirales</taxon>
        <taxon>Lachnospiraceae</taxon>
        <taxon>Candidatus Copromonas (nom. illeg.)</taxon>
    </lineage>
</organism>
<protein>
    <submittedName>
        <fullName evidence="1">Uncharacterized protein</fullName>
    </submittedName>
</protein>
<dbReference type="AlphaFoldDB" id="A0A9D1A5L2"/>
<dbReference type="InterPro" id="IPR043779">
    <property type="entry name" value="DUF5721"/>
</dbReference>
<reference evidence="1" key="2">
    <citation type="journal article" date="2021" name="PeerJ">
        <title>Extensive microbial diversity within the chicken gut microbiome revealed by metagenomics and culture.</title>
        <authorList>
            <person name="Gilroy R."/>
            <person name="Ravi A."/>
            <person name="Getino M."/>
            <person name="Pursley I."/>
            <person name="Horton D.L."/>
            <person name="Alikhan N.F."/>
            <person name="Baker D."/>
            <person name="Gharbi K."/>
            <person name="Hall N."/>
            <person name="Watson M."/>
            <person name="Adriaenssens E.M."/>
            <person name="Foster-Nyarko E."/>
            <person name="Jarju S."/>
            <person name="Secka A."/>
            <person name="Antonio M."/>
            <person name="Oren A."/>
            <person name="Chaudhuri R.R."/>
            <person name="La Ragione R."/>
            <person name="Hildebrand F."/>
            <person name="Pallen M.J."/>
        </authorList>
    </citation>
    <scope>NUCLEOTIDE SEQUENCE</scope>
    <source>
        <strain evidence="1">CHK180-2868</strain>
    </source>
</reference>
<dbReference type="Pfam" id="PF18988">
    <property type="entry name" value="DUF5721"/>
    <property type="match status" value="1"/>
</dbReference>
<name>A0A9D1A5L2_9FIRM</name>
<evidence type="ECO:0000313" key="1">
    <source>
        <dbReference type="EMBL" id="HIR06037.1"/>
    </source>
</evidence>
<reference evidence="1" key="1">
    <citation type="submission" date="2020-10" db="EMBL/GenBank/DDBJ databases">
        <authorList>
            <person name="Gilroy R."/>
        </authorList>
    </citation>
    <scope>NUCLEOTIDE SEQUENCE</scope>
    <source>
        <strain evidence="1">CHK180-2868</strain>
    </source>
</reference>